<feature type="transmembrane region" description="Helical" evidence="1">
    <location>
        <begin position="52"/>
        <end position="74"/>
    </location>
</feature>
<proteinExistence type="predicted"/>
<gene>
    <name evidence="2" type="ORF">Aph01nite_47350</name>
</gene>
<sequence>MRPLVFDVVRIGATALLGLFAGGLVFTVLAPSLRSLPGAAYVRYWQALNADYGRAMPVLLLTCLALLLVTCVMSYSRGGPLLWLSVLASALVVATIVLTLAKLDPLNRLADSWNPDQLPDGWADARTQWWNLHLARTAMATAAFLVLLAVQILTAARPGR</sequence>
<feature type="transmembrane region" description="Helical" evidence="1">
    <location>
        <begin position="138"/>
        <end position="156"/>
    </location>
</feature>
<evidence type="ECO:0000313" key="2">
    <source>
        <dbReference type="EMBL" id="GIH26425.1"/>
    </source>
</evidence>
<dbReference type="InterPro" id="IPR013901">
    <property type="entry name" value="Anthrone_oxy"/>
</dbReference>
<evidence type="ECO:0008006" key="4">
    <source>
        <dbReference type="Google" id="ProtNLM"/>
    </source>
</evidence>
<keyword evidence="1" id="KW-0472">Membrane</keyword>
<evidence type="ECO:0000256" key="1">
    <source>
        <dbReference type="SAM" id="Phobius"/>
    </source>
</evidence>
<accession>A0A919QH86</accession>
<feature type="transmembrane region" description="Helical" evidence="1">
    <location>
        <begin position="81"/>
        <end position="101"/>
    </location>
</feature>
<evidence type="ECO:0000313" key="3">
    <source>
        <dbReference type="Proteomes" id="UP000640052"/>
    </source>
</evidence>
<organism evidence="2 3">
    <name type="scientific">Acrocarpospora phusangensis</name>
    <dbReference type="NCBI Taxonomy" id="1070424"/>
    <lineage>
        <taxon>Bacteria</taxon>
        <taxon>Bacillati</taxon>
        <taxon>Actinomycetota</taxon>
        <taxon>Actinomycetes</taxon>
        <taxon>Streptosporangiales</taxon>
        <taxon>Streptosporangiaceae</taxon>
        <taxon>Acrocarpospora</taxon>
    </lineage>
</organism>
<name>A0A919QH86_9ACTN</name>
<feature type="transmembrane region" description="Helical" evidence="1">
    <location>
        <begin position="12"/>
        <end position="32"/>
    </location>
</feature>
<protein>
    <recommendedName>
        <fullName evidence="4">DUF1772 domain-containing protein</fullName>
    </recommendedName>
</protein>
<reference evidence="2" key="1">
    <citation type="submission" date="2021-01" db="EMBL/GenBank/DDBJ databases">
        <title>Whole genome shotgun sequence of Acrocarpospora phusangensis NBRC 108782.</title>
        <authorList>
            <person name="Komaki H."/>
            <person name="Tamura T."/>
        </authorList>
    </citation>
    <scope>NUCLEOTIDE SEQUENCE</scope>
    <source>
        <strain evidence="2">NBRC 108782</strain>
    </source>
</reference>
<comment type="caution">
    <text evidence="2">The sequence shown here is derived from an EMBL/GenBank/DDBJ whole genome shotgun (WGS) entry which is preliminary data.</text>
</comment>
<dbReference type="Pfam" id="PF08592">
    <property type="entry name" value="Anthrone_oxy"/>
    <property type="match status" value="1"/>
</dbReference>
<dbReference type="EMBL" id="BOOA01000040">
    <property type="protein sequence ID" value="GIH26425.1"/>
    <property type="molecule type" value="Genomic_DNA"/>
</dbReference>
<dbReference type="Proteomes" id="UP000640052">
    <property type="component" value="Unassembled WGS sequence"/>
</dbReference>
<keyword evidence="1" id="KW-0812">Transmembrane</keyword>
<dbReference type="RefSeq" id="WP_204043108.1">
    <property type="nucleotide sequence ID" value="NZ_BOOA01000040.1"/>
</dbReference>
<keyword evidence="3" id="KW-1185">Reference proteome</keyword>
<dbReference type="AlphaFoldDB" id="A0A919QH86"/>
<keyword evidence="1" id="KW-1133">Transmembrane helix</keyword>